<dbReference type="KEGG" id="lant:TUM19329_07800"/>
<evidence type="ECO:0000313" key="4">
    <source>
        <dbReference type="EMBL" id="BCA94419.1"/>
    </source>
</evidence>
<protein>
    <recommendedName>
        <fullName evidence="3">Outer membrane protein beta-barrel domain-containing protein</fullName>
    </recommendedName>
</protein>
<dbReference type="AlphaFoldDB" id="A0A6F8T1W0"/>
<dbReference type="InterPro" id="IPR027385">
    <property type="entry name" value="Beta-barrel_OMP"/>
</dbReference>
<name>A0A6F8T1W0_9GAMM</name>
<dbReference type="EMBL" id="AP022839">
    <property type="protein sequence ID" value="BCA94419.1"/>
    <property type="molecule type" value="Genomic_DNA"/>
</dbReference>
<dbReference type="InterPro" id="IPR011250">
    <property type="entry name" value="OMP/PagP_B-barrel"/>
</dbReference>
<dbReference type="Proteomes" id="UP000502894">
    <property type="component" value="Chromosome"/>
</dbReference>
<dbReference type="SUPFAM" id="SSF56925">
    <property type="entry name" value="OMPA-like"/>
    <property type="match status" value="1"/>
</dbReference>
<evidence type="ECO:0000313" key="5">
    <source>
        <dbReference type="Proteomes" id="UP000502894"/>
    </source>
</evidence>
<gene>
    <name evidence="4" type="ORF">TUM19329_07800</name>
</gene>
<keyword evidence="5" id="KW-1185">Reference proteome</keyword>
<organism evidence="4 5">
    <name type="scientific">Legionella antarctica</name>
    <dbReference type="NCBI Taxonomy" id="2708020"/>
    <lineage>
        <taxon>Bacteria</taxon>
        <taxon>Pseudomonadati</taxon>
        <taxon>Pseudomonadota</taxon>
        <taxon>Gammaproteobacteria</taxon>
        <taxon>Legionellales</taxon>
        <taxon>Legionellaceae</taxon>
        <taxon>Legionella</taxon>
    </lineage>
</organism>
<feature type="domain" description="Outer membrane protein beta-barrel" evidence="3">
    <location>
        <begin position="20"/>
        <end position="251"/>
    </location>
</feature>
<evidence type="ECO:0000256" key="2">
    <source>
        <dbReference type="SAM" id="SignalP"/>
    </source>
</evidence>
<feature type="chain" id="PRO_5026110900" description="Outer membrane protein beta-barrel domain-containing protein" evidence="2">
    <location>
        <begin position="23"/>
        <end position="287"/>
    </location>
</feature>
<dbReference type="Pfam" id="PF13505">
    <property type="entry name" value="OMP_b-brl"/>
    <property type="match status" value="1"/>
</dbReference>
<dbReference type="Gene3D" id="2.40.160.20">
    <property type="match status" value="1"/>
</dbReference>
<proteinExistence type="predicted"/>
<evidence type="ECO:0000256" key="1">
    <source>
        <dbReference type="ARBA" id="ARBA00022729"/>
    </source>
</evidence>
<feature type="signal peptide" evidence="2">
    <location>
        <begin position="1"/>
        <end position="22"/>
    </location>
</feature>
<keyword evidence="1 2" id="KW-0732">Signal</keyword>
<sequence length="287" mass="31297">MKFYKSVLISSAFLSLAYNATAGTLGSAPSMGFYINAGLGAVFSNTTTSNTSNSNSVLYAPTAIGTSLFTLPDINWQNKFNNGYGINLAVGKYFSPNWHGDLEFLYQNIRRDTFGTYNWLEQNSTTGAIYAQQANNLISKITTRANIYSFMTNASYDLINIGNVQPFLGAGLGLSWLKSGSTQTNNAINIDDPNTPLIETAPAMQNSPSLYGTAFAWQFKAGINYAVSEKATAILQYRLFKTTDFKASQSTIITNPGMAGQTEFYAGQHDTKGLLTHSVELNLRFDV</sequence>
<accession>A0A6F8T1W0</accession>
<dbReference type="RefSeq" id="WP_226905565.1">
    <property type="nucleotide sequence ID" value="NZ_AP022839.1"/>
</dbReference>
<reference evidence="4" key="1">
    <citation type="journal article" date="2020" name="Microbiol. Resour. Announc.">
        <title>Complete Genome Sequence of Novel Psychrotolerant Legionella Strain TUM19329, Isolated from Antarctic Lake Sediment.</title>
        <authorList>
            <person name="Shimada S."/>
            <person name="Nakai R."/>
            <person name="Aoki K."/>
            <person name="Shimoeda N."/>
            <person name="Ohno G."/>
            <person name="Miyazaki Y."/>
            <person name="Kudoh S."/>
            <person name="Imura S."/>
            <person name="Watanabe K."/>
            <person name="Ishii Y."/>
            <person name="Tateda K."/>
        </authorList>
    </citation>
    <scope>NUCLEOTIDE SEQUENCE [LARGE SCALE GENOMIC DNA]</scope>
    <source>
        <strain evidence="4">TUM19329</strain>
    </source>
</reference>
<evidence type="ECO:0000259" key="3">
    <source>
        <dbReference type="Pfam" id="PF13505"/>
    </source>
</evidence>